<dbReference type="FunFam" id="2.60.40.1180:FF:000023">
    <property type="entry name" value="neutral alpha-glucosidase AB isoform X2"/>
    <property type="match status" value="1"/>
</dbReference>
<evidence type="ECO:0000256" key="2">
    <source>
        <dbReference type="ARBA" id="ARBA00022801"/>
    </source>
</evidence>
<dbReference type="GO" id="GO:0006491">
    <property type="term" value="P:N-glycan processing"/>
    <property type="evidence" value="ECO:0007669"/>
    <property type="project" value="TreeGrafter"/>
</dbReference>
<dbReference type="EMBL" id="VWYZ01001485">
    <property type="protein sequence ID" value="NXF28227.1"/>
    <property type="molecule type" value="Genomic_DNA"/>
</dbReference>
<evidence type="ECO:0000256" key="3">
    <source>
        <dbReference type="ARBA" id="ARBA00023295"/>
    </source>
</evidence>
<dbReference type="AlphaFoldDB" id="A0A7K8SDR4"/>
<dbReference type="GO" id="GO:0030246">
    <property type="term" value="F:carbohydrate binding"/>
    <property type="evidence" value="ECO:0007669"/>
    <property type="project" value="InterPro"/>
</dbReference>
<evidence type="ECO:0000259" key="6">
    <source>
        <dbReference type="Pfam" id="PF01055"/>
    </source>
</evidence>
<accession>A0A7K8SDR4</accession>
<dbReference type="InterPro" id="IPR011013">
    <property type="entry name" value="Gal_mutarotase_sf_dom"/>
</dbReference>
<dbReference type="Gene3D" id="3.20.20.80">
    <property type="entry name" value="Glycosidases"/>
    <property type="match status" value="2"/>
</dbReference>
<dbReference type="Gene3D" id="2.60.40.1180">
    <property type="entry name" value="Golgi alpha-mannosidase II"/>
    <property type="match status" value="2"/>
</dbReference>
<evidence type="ECO:0000256" key="1">
    <source>
        <dbReference type="ARBA" id="ARBA00007806"/>
    </source>
</evidence>
<feature type="non-terminal residue" evidence="9">
    <location>
        <position position="745"/>
    </location>
</feature>
<dbReference type="InterPro" id="IPR000322">
    <property type="entry name" value="Glyco_hydro_31_TIM"/>
</dbReference>
<feature type="region of interest" description="Disordered" evidence="5">
    <location>
        <begin position="695"/>
        <end position="714"/>
    </location>
</feature>
<evidence type="ECO:0000313" key="9">
    <source>
        <dbReference type="EMBL" id="NXF28227.1"/>
    </source>
</evidence>
<keyword evidence="10" id="KW-1185">Reference proteome</keyword>
<keyword evidence="2 4" id="KW-0378">Hydrolase</keyword>
<dbReference type="SUPFAM" id="SSF74650">
    <property type="entry name" value="Galactose mutarotase-like"/>
    <property type="match status" value="1"/>
</dbReference>
<evidence type="ECO:0000259" key="7">
    <source>
        <dbReference type="Pfam" id="PF13802"/>
    </source>
</evidence>
<dbReference type="SUPFAM" id="SSF51011">
    <property type="entry name" value="Glycosyl hydrolase domain"/>
    <property type="match status" value="1"/>
</dbReference>
<reference evidence="9 10" key="1">
    <citation type="submission" date="2019-09" db="EMBL/GenBank/DDBJ databases">
        <title>Bird 10,000 Genomes (B10K) Project - Family phase.</title>
        <authorList>
            <person name="Zhang G."/>
        </authorList>
    </citation>
    <scope>NUCLEOTIDE SEQUENCE [LARGE SCALE GENOMIC DNA]</scope>
    <source>
        <strain evidence="9">B10K-CU-031-12</strain>
        <tissue evidence="9">Muscle</tissue>
    </source>
</reference>
<organism evidence="9 10">
    <name type="scientific">Rhodinocichla rosea</name>
    <dbReference type="NCBI Taxonomy" id="58203"/>
    <lineage>
        <taxon>Eukaryota</taxon>
        <taxon>Metazoa</taxon>
        <taxon>Chordata</taxon>
        <taxon>Craniata</taxon>
        <taxon>Vertebrata</taxon>
        <taxon>Euteleostomi</taxon>
        <taxon>Archelosauria</taxon>
        <taxon>Archosauria</taxon>
        <taxon>Dinosauria</taxon>
        <taxon>Saurischia</taxon>
        <taxon>Theropoda</taxon>
        <taxon>Coelurosauria</taxon>
        <taxon>Aves</taxon>
        <taxon>Neognathae</taxon>
        <taxon>Neoaves</taxon>
        <taxon>Telluraves</taxon>
        <taxon>Australaves</taxon>
        <taxon>Passeriformes</taxon>
        <taxon>Thraupidae</taxon>
        <taxon>Rhodinocichla</taxon>
    </lineage>
</organism>
<feature type="domain" description="Glycoside hydrolase family 31 N-terminal" evidence="7">
    <location>
        <begin position="17"/>
        <end position="194"/>
    </location>
</feature>
<protein>
    <submittedName>
        <fullName evidence="9">GANAB glucosidase</fullName>
    </submittedName>
</protein>
<feature type="domain" description="Glycoside hydrolase family 31 TIM barrel" evidence="6">
    <location>
        <begin position="261"/>
        <end position="380"/>
    </location>
</feature>
<evidence type="ECO:0000259" key="8">
    <source>
        <dbReference type="Pfam" id="PF21365"/>
    </source>
</evidence>
<dbReference type="Pfam" id="PF01055">
    <property type="entry name" value="Glyco_hydro_31_2nd"/>
    <property type="match status" value="2"/>
</dbReference>
<evidence type="ECO:0000256" key="5">
    <source>
        <dbReference type="SAM" id="MobiDB-lite"/>
    </source>
</evidence>
<name>A0A7K8SDR4_9PASS</name>
<dbReference type="GO" id="GO:0017177">
    <property type="term" value="C:glucosidase II complex"/>
    <property type="evidence" value="ECO:0007669"/>
    <property type="project" value="TreeGrafter"/>
</dbReference>
<dbReference type="InterPro" id="IPR048395">
    <property type="entry name" value="Glyco_hydro_31_C"/>
</dbReference>
<dbReference type="SUPFAM" id="SSF51445">
    <property type="entry name" value="(Trans)glycosidases"/>
    <property type="match status" value="1"/>
</dbReference>
<proteinExistence type="inferred from homology"/>
<evidence type="ECO:0000313" key="10">
    <source>
        <dbReference type="Proteomes" id="UP000574210"/>
    </source>
</evidence>
<dbReference type="InterPro" id="IPR025887">
    <property type="entry name" value="Glyco_hydro_31_N_dom"/>
</dbReference>
<dbReference type="PANTHER" id="PTHR22762:SF162">
    <property type="entry name" value="NEUTRAL ALPHA-GLUCOSIDASE AB"/>
    <property type="match status" value="1"/>
</dbReference>
<feature type="region of interest" description="Disordered" evidence="5">
    <location>
        <begin position="63"/>
        <end position="120"/>
    </location>
</feature>
<feature type="domain" description="Glycoside hydrolase family 31 TIM barrel" evidence="6">
    <location>
        <begin position="432"/>
        <end position="579"/>
    </location>
</feature>
<dbReference type="Proteomes" id="UP000574210">
    <property type="component" value="Unassembled WGS sequence"/>
</dbReference>
<dbReference type="CDD" id="cd06603">
    <property type="entry name" value="GH31_GANC_GANAB_alpha"/>
    <property type="match status" value="1"/>
</dbReference>
<gene>
    <name evidence="9" type="primary">Ganab</name>
    <name evidence="9" type="ORF">RHOROS_R15127</name>
</gene>
<dbReference type="Pfam" id="PF13802">
    <property type="entry name" value="Gal_mutarotas_2"/>
    <property type="match status" value="1"/>
</dbReference>
<sequence length="745" mass="83575">VPNPAVPRLEVTGRDEGTLELSLGPGGHRLLVTEHPFRLDLLQHRELLCSVNARGLLVFEHQRRRRDSPTEAPRSPPGRWLQRERGRQRSGGVGGVPQSTQGVGGRPPELRGEPEEEQGAWEETFKTHTDSKPYGPTSVGLDFSLPGFEHVYGIPEHAESLRLRPTEGGDPYRLYNLDVFQYEVFTPMALYGSWEFGVADPLYHPQTLFGKLLDYMQGGGETPQTEVRWMSESGVIDVFLLLGPGPADVTAQYGRLTGTQALPPLFSLGYHQSRWNYQDEADVEAVERGFEEHELPLDVLWLDIEHADGKRYFTWDPAKFPNPRGMLERLAARKRRMVSIVDPHIKVDGGYRVHAELRARGLYVKTKDGNDYEGWCWPGQWGWGGTWGGPRGVLGDFGKVLGAPERILGQSRGACGSPPNTSETPLNLGHFGGWELHNLYRLYVHKATAEGQIRRSGGRLRPFVLSRAFFAGSQRYGAVWTGDNTADWEHLRISIPMCLSFGLAGLAFCGADVGGFFQNPGPELQVRWYQAGAFQPFFRAHAHLDTARREPWLLSPEHLAMVRAALRRRYALLPTWYTAFYHCHRQGVPVMRPLWMEFPDDPQTFAMDDQYLIDWVLLVHPVTEPGARGVNVYLPGEGEVWYNDETHEQHRAPQTLYVPVTLSTVGFWGGSRGLGGMMGPQNTRETLKLSLQTPKFSLDTPKSSPDPPGTAQGDLYLDDGVSFDYATKNAFLHRHFSFANGTLTS</sequence>
<feature type="non-terminal residue" evidence="9">
    <location>
        <position position="1"/>
    </location>
</feature>
<dbReference type="InterPro" id="IPR017853">
    <property type="entry name" value="GH"/>
</dbReference>
<comment type="caution">
    <text evidence="9">The sequence shown here is derived from an EMBL/GenBank/DDBJ whole genome shotgun (WGS) entry which is preliminary data.</text>
</comment>
<evidence type="ECO:0000256" key="4">
    <source>
        <dbReference type="RuleBase" id="RU361185"/>
    </source>
</evidence>
<dbReference type="CDD" id="cd14752">
    <property type="entry name" value="GH31_N"/>
    <property type="match status" value="1"/>
</dbReference>
<dbReference type="InterPro" id="IPR013780">
    <property type="entry name" value="Glyco_hydro_b"/>
</dbReference>
<dbReference type="PANTHER" id="PTHR22762">
    <property type="entry name" value="ALPHA-GLUCOSIDASE"/>
    <property type="match status" value="1"/>
</dbReference>
<dbReference type="GO" id="GO:0033919">
    <property type="term" value="F:glucan 1,3-alpha-glucosidase activity"/>
    <property type="evidence" value="ECO:0007669"/>
    <property type="project" value="TreeGrafter"/>
</dbReference>
<dbReference type="GO" id="GO:0005975">
    <property type="term" value="P:carbohydrate metabolic process"/>
    <property type="evidence" value="ECO:0007669"/>
    <property type="project" value="InterPro"/>
</dbReference>
<feature type="domain" description="Glycosyl hydrolase family 31 C-terminal" evidence="8">
    <location>
        <begin position="587"/>
        <end position="660"/>
    </location>
</feature>
<dbReference type="Gene3D" id="2.60.40.1760">
    <property type="entry name" value="glycosyl hydrolase (family 31)"/>
    <property type="match status" value="1"/>
</dbReference>
<comment type="similarity">
    <text evidence="1 4">Belongs to the glycosyl hydrolase 31 family.</text>
</comment>
<keyword evidence="3 4" id="KW-0326">Glycosidase</keyword>
<dbReference type="Pfam" id="PF21365">
    <property type="entry name" value="Glyco_hydro_31_3rd"/>
    <property type="match status" value="1"/>
</dbReference>